<evidence type="ECO:0000256" key="2">
    <source>
        <dbReference type="ARBA" id="ARBA00022723"/>
    </source>
</evidence>
<feature type="compositionally biased region" description="Low complexity" evidence="7">
    <location>
        <begin position="787"/>
        <end position="797"/>
    </location>
</feature>
<dbReference type="GO" id="GO:0000785">
    <property type="term" value="C:chromatin"/>
    <property type="evidence" value="ECO:0007669"/>
    <property type="project" value="TreeGrafter"/>
</dbReference>
<evidence type="ECO:0000259" key="8">
    <source>
        <dbReference type="Pfam" id="PF04082"/>
    </source>
</evidence>
<feature type="compositionally biased region" description="Low complexity" evidence="7">
    <location>
        <begin position="84"/>
        <end position="98"/>
    </location>
</feature>
<dbReference type="RefSeq" id="XP_030993942.1">
    <property type="nucleotide sequence ID" value="XM_031141826.1"/>
</dbReference>
<keyword evidence="10" id="KW-1185">Reference proteome</keyword>
<feature type="compositionally biased region" description="Low complexity" evidence="7">
    <location>
        <begin position="67"/>
        <end position="76"/>
    </location>
</feature>
<feature type="compositionally biased region" description="Basic and acidic residues" evidence="7">
    <location>
        <begin position="17"/>
        <end position="31"/>
    </location>
</feature>
<keyword evidence="2" id="KW-0479">Metal-binding</keyword>
<feature type="compositionally biased region" description="Polar residues" evidence="7">
    <location>
        <begin position="252"/>
        <end position="261"/>
    </location>
</feature>
<dbReference type="PANTHER" id="PTHR40626:SF30">
    <property type="entry name" value="FINGER DOMAIN PROTEIN, PUTATIVE (AFU_ORTHOLOGUE AFUA_4G13600)-RELATED"/>
    <property type="match status" value="1"/>
</dbReference>
<feature type="compositionally biased region" description="Low complexity" evidence="7">
    <location>
        <begin position="433"/>
        <end position="445"/>
    </location>
</feature>
<dbReference type="AlphaFoldDB" id="A0A507B5A0"/>
<gene>
    <name evidence="9" type="ORF">E0L32_007117</name>
</gene>
<dbReference type="GO" id="GO:0006351">
    <property type="term" value="P:DNA-templated transcription"/>
    <property type="evidence" value="ECO:0007669"/>
    <property type="project" value="InterPro"/>
</dbReference>
<dbReference type="Proteomes" id="UP000319257">
    <property type="component" value="Unassembled WGS sequence"/>
</dbReference>
<name>A0A507B5A0_9PEZI</name>
<evidence type="ECO:0000313" key="9">
    <source>
        <dbReference type="EMBL" id="TPX12231.1"/>
    </source>
</evidence>
<keyword evidence="4" id="KW-0863">Zinc-finger</keyword>
<dbReference type="GO" id="GO:0005634">
    <property type="term" value="C:nucleus"/>
    <property type="evidence" value="ECO:0007669"/>
    <property type="project" value="UniProtKB-SubCell"/>
</dbReference>
<dbReference type="PANTHER" id="PTHR40626">
    <property type="entry name" value="MIP31509P"/>
    <property type="match status" value="1"/>
</dbReference>
<proteinExistence type="predicted"/>
<dbReference type="STRING" id="1093900.A0A507B5A0"/>
<feature type="region of interest" description="Disordered" evidence="7">
    <location>
        <begin position="222"/>
        <end position="289"/>
    </location>
</feature>
<dbReference type="Pfam" id="PF04082">
    <property type="entry name" value="Fungal_trans"/>
    <property type="match status" value="1"/>
</dbReference>
<evidence type="ECO:0000256" key="5">
    <source>
        <dbReference type="ARBA" id="ARBA00022833"/>
    </source>
</evidence>
<dbReference type="CDD" id="cd12148">
    <property type="entry name" value="fungal_TF_MHR"/>
    <property type="match status" value="1"/>
</dbReference>
<evidence type="ECO:0000256" key="1">
    <source>
        <dbReference type="ARBA" id="ARBA00004123"/>
    </source>
</evidence>
<evidence type="ECO:0000256" key="3">
    <source>
        <dbReference type="ARBA" id="ARBA00022737"/>
    </source>
</evidence>
<dbReference type="GO" id="GO:0008270">
    <property type="term" value="F:zinc ion binding"/>
    <property type="evidence" value="ECO:0007669"/>
    <property type="project" value="UniProtKB-KW"/>
</dbReference>
<dbReference type="GeneID" id="41974564"/>
<feature type="compositionally biased region" description="Low complexity" evidence="7">
    <location>
        <begin position="182"/>
        <end position="198"/>
    </location>
</feature>
<feature type="domain" description="Xylanolytic transcriptional activator regulatory" evidence="8">
    <location>
        <begin position="540"/>
        <end position="688"/>
    </location>
</feature>
<protein>
    <recommendedName>
        <fullName evidence="8">Xylanolytic transcriptional activator regulatory domain-containing protein</fullName>
    </recommendedName>
</protein>
<dbReference type="EMBL" id="SKBQ01000042">
    <property type="protein sequence ID" value="TPX12231.1"/>
    <property type="molecule type" value="Genomic_DNA"/>
</dbReference>
<feature type="region of interest" description="Disordered" evidence="7">
    <location>
        <begin position="1"/>
        <end position="208"/>
    </location>
</feature>
<dbReference type="GO" id="GO:0000978">
    <property type="term" value="F:RNA polymerase II cis-regulatory region sequence-specific DNA binding"/>
    <property type="evidence" value="ECO:0007669"/>
    <property type="project" value="InterPro"/>
</dbReference>
<dbReference type="OrthoDB" id="6077919at2759"/>
<sequence>MARASLQFIMGVDGDDDRPGSSHNGDKRDRVPAGTPASASHPGSRPSDPTHHPSYATSPGQQNDINPSSDTSGPGPRRSRSSRPSRSTTASSSSSRPTNSRRRSTASLESAEQAGYASSSSVGGSGGGPTMTSSNYPSRPMHHTAPGESPVKLTPITGRATQASAQEGDKASGRGGQRPREPSQTLPEQPQTLQSTQPPLDPMSQMSVAAYTTAAPSYMNNSGAYTPSMRDSGRAAGTPSSSHEPSAGGYGSPSSDQNQPSYGGYAPNFRYTSSSPASSSAGGQMINQMTPRTPAVPLVLITQGLDAHMQLDNPPDLVHTIPDISPWASSTDSSYSTTPATDNSRQLRHAWIPNHASPMGDWQHQSFLGYSPSTGPDPGAMDPLASSTSYLFSPSDITPQPHALSQTSNFDYLDVPVGGARSMTVNSPRFQDPSVSSVRSPSPITTTTMSAETLVAPSLALPIGRSGMPAGLGRQKVLAVDASANAYDTFQGIGGAMGFTVGSTGSFTELNGMGGGGCAASAVPISPLPRTIRNAIPNYINVYWNRFHIIYPVVHRASFEAAPEAVLSYAMAAVATQFLDSKEDRLRGNLLHEHAWQEAKCCSAWTTQTMQAIILCEFFARFRGRKVVTRPSKMFESLYSRVLDQNNTLFDEASFEDGLPIANEERWHTWIEAEVRRRLLSMCFFLDNHTSKYQEQPLLRGFDLLQAGPTPPIPMASTSAALWGAPSADSWAAMLRADPLAGKPGFLPHPDVLSPSSIQALPIFDRAVILAFESLRLPRRTVMGKDSAASSGAASASNTPEGQWPDDTESMADNSDVEDRISYLFGGCPIANTYLALNHTPLHDLLAVSGDTWIFSQKILPATSFLEHKKRLKIWAEGRAQQRSAGSTSMSVAKAVGFAARALVAFLERDSDETLSDGGQNGWLYDLSEYWAVYVCSLICWAYGRRYPGRCDDGDASENEAVGWLRRVAGTRADELPRATRESSRRAAGGVVKMIRRRLEVECVEGARSRLFVDAVGVLKKLEEGANWRWF</sequence>
<dbReference type="InterPro" id="IPR007219">
    <property type="entry name" value="XnlR_reg_dom"/>
</dbReference>
<feature type="region of interest" description="Disordered" evidence="7">
    <location>
        <begin position="786"/>
        <end position="812"/>
    </location>
</feature>
<dbReference type="InParanoid" id="A0A507B5A0"/>
<comment type="caution">
    <text evidence="9">The sequence shown here is derived from an EMBL/GenBank/DDBJ whole genome shotgun (WGS) entry which is preliminary data.</text>
</comment>
<feature type="compositionally biased region" description="Polar residues" evidence="7">
    <location>
        <begin position="55"/>
        <end position="66"/>
    </location>
</feature>
<evidence type="ECO:0000313" key="10">
    <source>
        <dbReference type="Proteomes" id="UP000319257"/>
    </source>
</evidence>
<feature type="region of interest" description="Disordered" evidence="7">
    <location>
        <begin position="426"/>
        <end position="445"/>
    </location>
</feature>
<dbReference type="GO" id="GO:0000981">
    <property type="term" value="F:DNA-binding transcription factor activity, RNA polymerase II-specific"/>
    <property type="evidence" value="ECO:0007669"/>
    <property type="project" value="InterPro"/>
</dbReference>
<comment type="subcellular location">
    <subcellularLocation>
        <location evidence="1">Nucleus</location>
    </subcellularLocation>
</comment>
<keyword evidence="3" id="KW-0677">Repeat</keyword>
<evidence type="ECO:0000256" key="7">
    <source>
        <dbReference type="SAM" id="MobiDB-lite"/>
    </source>
</evidence>
<accession>A0A507B5A0</accession>
<keyword evidence="6" id="KW-0539">Nucleus</keyword>
<evidence type="ECO:0000256" key="6">
    <source>
        <dbReference type="ARBA" id="ARBA00023242"/>
    </source>
</evidence>
<organism evidence="9 10">
    <name type="scientific">Thyridium curvatum</name>
    <dbReference type="NCBI Taxonomy" id="1093900"/>
    <lineage>
        <taxon>Eukaryota</taxon>
        <taxon>Fungi</taxon>
        <taxon>Dikarya</taxon>
        <taxon>Ascomycota</taxon>
        <taxon>Pezizomycotina</taxon>
        <taxon>Sordariomycetes</taxon>
        <taxon>Sordariomycetidae</taxon>
        <taxon>Thyridiales</taxon>
        <taxon>Thyridiaceae</taxon>
        <taxon>Thyridium</taxon>
    </lineage>
</organism>
<dbReference type="InterPro" id="IPR051059">
    <property type="entry name" value="VerF-like"/>
</dbReference>
<reference evidence="9 10" key="1">
    <citation type="submission" date="2019-06" db="EMBL/GenBank/DDBJ databases">
        <title>Draft genome sequence of the filamentous fungus Phialemoniopsis curvata isolated from diesel fuel.</title>
        <authorList>
            <person name="Varaljay V.A."/>
            <person name="Lyon W.J."/>
            <person name="Crouch A.L."/>
            <person name="Drake C.E."/>
            <person name="Hollomon J.M."/>
            <person name="Nadeau L.J."/>
            <person name="Nunn H.S."/>
            <person name="Stevenson B.S."/>
            <person name="Bojanowski C.L."/>
            <person name="Crookes-Goodson W.J."/>
        </authorList>
    </citation>
    <scope>NUCLEOTIDE SEQUENCE [LARGE SCALE GENOMIC DNA]</scope>
    <source>
        <strain evidence="9 10">D216</strain>
    </source>
</reference>
<keyword evidence="5" id="KW-0862">Zinc</keyword>
<evidence type="ECO:0000256" key="4">
    <source>
        <dbReference type="ARBA" id="ARBA00022771"/>
    </source>
</evidence>